<dbReference type="PANTHER" id="PTHR16165:SF32">
    <property type="entry name" value="NEUREXOPHILIN AND PC-ESTERASE DOMAIN FAMILY MEMBER 2"/>
    <property type="match status" value="1"/>
</dbReference>
<protein>
    <recommendedName>
        <fullName evidence="3">NXPE C-terminal domain-containing protein</fullName>
    </recommendedName>
</protein>
<keyword evidence="2" id="KW-1133">Transmembrane helix</keyword>
<evidence type="ECO:0000256" key="1">
    <source>
        <dbReference type="ARBA" id="ARBA00005431"/>
    </source>
</evidence>
<feature type="transmembrane region" description="Helical" evidence="2">
    <location>
        <begin position="7"/>
        <end position="24"/>
    </location>
</feature>
<feature type="domain" description="NXPE C-terminal" evidence="3">
    <location>
        <begin position="306"/>
        <end position="529"/>
    </location>
</feature>
<keyword evidence="5" id="KW-1185">Reference proteome</keyword>
<dbReference type="InterPro" id="IPR014756">
    <property type="entry name" value="Ig_E-set"/>
</dbReference>
<reference evidence="4" key="1">
    <citation type="thesis" date="2020" institute="ProQuest LLC" country="789 East Eisenhower Parkway, Ann Arbor, MI, USA">
        <title>Comparative Genomics and Chromosome Evolution.</title>
        <authorList>
            <person name="Mudd A.B."/>
        </authorList>
    </citation>
    <scope>NUCLEOTIDE SEQUENCE</scope>
    <source>
        <strain evidence="4">237g6f4</strain>
        <tissue evidence="4">Blood</tissue>
    </source>
</reference>
<dbReference type="Pfam" id="PF06312">
    <property type="entry name" value="Neurexophilin"/>
    <property type="match status" value="1"/>
</dbReference>
<keyword evidence="2" id="KW-0812">Transmembrane</keyword>
<dbReference type="InterPro" id="IPR057106">
    <property type="entry name" value="NXPE4_C"/>
</dbReference>
<evidence type="ECO:0000313" key="4">
    <source>
        <dbReference type="EMBL" id="KAG8569542.1"/>
    </source>
</evidence>
<dbReference type="EMBL" id="WNYA01000006">
    <property type="protein sequence ID" value="KAG8569542.1"/>
    <property type="molecule type" value="Genomic_DNA"/>
</dbReference>
<comment type="similarity">
    <text evidence="1">Belongs to the NXPE family.</text>
</comment>
<evidence type="ECO:0000256" key="2">
    <source>
        <dbReference type="SAM" id="Phobius"/>
    </source>
</evidence>
<sequence length="529" mass="61697">MILRSKGYVILLAAVSVLLSVIYYQTLNQCDRSPASLSASGNEQVSEIQNAINKIYHQVDQTIPKTNFTDIMKSSSAKQSKVFVKYPKDSYCVGDQLVLQVDMFDHLGQRKTYGGDFLRARMSTRELDAAASGRIEDFKNGSYHVHFILFWEGTVDITVFMMHPSEGASALWIYRNKWHGYVDHVGKFETPQQSIETVCGFDLDRSKELCEYKDERDEEYFYCIKPENFSCNSLSTMKSWRRHDRTLFTDVEKGLFNESNVRVKIPKDFDQIRVTRCNTSVPHSYKTCKIGAKLEYPSGYVMRNVWYPKGCKTLAYNTLDSLSKCFTQKFIYIFGDSTVRLWMLYFQTNMKTLLPFNHYEDNWARQLLGLDVPKNLKITWKRHTFPFISGSYQSFKEERTIAREIDLIGGDKRTVIVLHIGMHFRAYPIYYFIRRLYNVRHAIERLLIRSPETKVIIKTENTSAMSANFETMSDYHALVHYFIMDIVFKDLDVGFVNGWDMTNAFDTNETHPPKIVTENEIKMLMTYIC</sequence>
<dbReference type="Proteomes" id="UP000824782">
    <property type="component" value="Unassembled WGS sequence"/>
</dbReference>
<dbReference type="Pfam" id="PF24536">
    <property type="entry name" value="NXPE4_C"/>
    <property type="match status" value="1"/>
</dbReference>
<accession>A0AAV7BAR2</accession>
<dbReference type="SUPFAM" id="SSF81296">
    <property type="entry name" value="E set domains"/>
    <property type="match status" value="1"/>
</dbReference>
<comment type="caution">
    <text evidence="4">The sequence shown here is derived from an EMBL/GenBank/DDBJ whole genome shotgun (WGS) entry which is preliminary data.</text>
</comment>
<keyword evidence="2" id="KW-0472">Membrane</keyword>
<gene>
    <name evidence="4" type="ORF">GDO81_014454</name>
</gene>
<name>A0AAV7BAR2_ENGPU</name>
<evidence type="ECO:0000313" key="5">
    <source>
        <dbReference type="Proteomes" id="UP000824782"/>
    </source>
</evidence>
<dbReference type="InterPro" id="IPR026845">
    <property type="entry name" value="NXPH/NXPE"/>
</dbReference>
<evidence type="ECO:0000259" key="3">
    <source>
        <dbReference type="Pfam" id="PF24536"/>
    </source>
</evidence>
<organism evidence="4 5">
    <name type="scientific">Engystomops pustulosus</name>
    <name type="common">Tungara frog</name>
    <name type="synonym">Physalaemus pustulosus</name>
    <dbReference type="NCBI Taxonomy" id="76066"/>
    <lineage>
        <taxon>Eukaryota</taxon>
        <taxon>Metazoa</taxon>
        <taxon>Chordata</taxon>
        <taxon>Craniata</taxon>
        <taxon>Vertebrata</taxon>
        <taxon>Euteleostomi</taxon>
        <taxon>Amphibia</taxon>
        <taxon>Batrachia</taxon>
        <taxon>Anura</taxon>
        <taxon>Neobatrachia</taxon>
        <taxon>Hyloidea</taxon>
        <taxon>Leptodactylidae</taxon>
        <taxon>Leiuperinae</taxon>
        <taxon>Engystomops</taxon>
    </lineage>
</organism>
<dbReference type="AlphaFoldDB" id="A0AAV7BAR2"/>
<dbReference type="PANTHER" id="PTHR16165">
    <property type="entry name" value="NXPE FAMILY MEMBER"/>
    <property type="match status" value="1"/>
</dbReference>
<proteinExistence type="inferred from homology"/>